<feature type="compositionally biased region" description="Basic and acidic residues" evidence="1">
    <location>
        <begin position="1157"/>
        <end position="1166"/>
    </location>
</feature>
<feature type="compositionally biased region" description="Polar residues" evidence="1">
    <location>
        <begin position="838"/>
        <end position="850"/>
    </location>
</feature>
<protein>
    <submittedName>
        <fullName evidence="2">Uncharacterized protein</fullName>
    </submittedName>
</protein>
<evidence type="ECO:0000313" key="2">
    <source>
        <dbReference type="EMBL" id="PIO64347.1"/>
    </source>
</evidence>
<feature type="compositionally biased region" description="Basic and acidic residues" evidence="1">
    <location>
        <begin position="685"/>
        <end position="694"/>
    </location>
</feature>
<keyword evidence="3" id="KW-1185">Reference proteome</keyword>
<feature type="compositionally biased region" description="Low complexity" evidence="1">
    <location>
        <begin position="1"/>
        <end position="20"/>
    </location>
</feature>
<feature type="region of interest" description="Disordered" evidence="1">
    <location>
        <begin position="458"/>
        <end position="482"/>
    </location>
</feature>
<name>A0A2G9U277_TELCI</name>
<accession>A0A2G9U277</accession>
<feature type="region of interest" description="Disordered" evidence="1">
    <location>
        <begin position="817"/>
        <end position="943"/>
    </location>
</feature>
<dbReference type="EMBL" id="KZ349987">
    <property type="protein sequence ID" value="PIO64347.1"/>
    <property type="molecule type" value="Genomic_DNA"/>
</dbReference>
<feature type="compositionally biased region" description="Basic and acidic residues" evidence="1">
    <location>
        <begin position="852"/>
        <end position="887"/>
    </location>
</feature>
<feature type="compositionally biased region" description="Basic and acidic residues" evidence="1">
    <location>
        <begin position="817"/>
        <end position="837"/>
    </location>
</feature>
<dbReference type="Proteomes" id="UP000230423">
    <property type="component" value="Unassembled WGS sequence"/>
</dbReference>
<sequence length="1197" mass="128905">MSESSTTSRSETTTKNETSSPFQKTSTTKAKLFKQTFPLSLSTTSEPPTQTSDTSLKQVLQQIIRAHIDEESQIDQSFRSSGNSLSQDDHSIPFRSQLAPPVFRSQFQAPIFDFFSKLAAHDDALESFPTTTTPSSMESDLPLINDREESSVALSKGAEKSIISSGQVSSGTIDIKEAKPASTVPTSTGREPSSISSISLIPLTTMVPKTSTVLRPDNGTTQQNEPLVLSNLEQVSNVTKPTSDIPAREIMKSISFFGGSSRIEQLIRQALEKLSPNTTKSDVTHRQPSQVFDLGTTPGSVTHQTVLNVNPNSSVTEVSDNNLQSSTASIISESTTHTKGSQLADRKPLIVTLFRNSSLDTEKRLLITSQSPSAPVKLTSYSPLEDITTSTISSSRKSGAAVGNRFGSGLLSTTLSTTPTNISPVPRANATIVTPAKNVTVSVGRYVGGTYQSLAVSSNSSGSSHFESHSSTAPGTTLPSGAVDRRHFQAAFRNASTKKSSKEKPPFGNNITAIFTNTSKIVAFVKEQLADTSRSSTVAINSSNFKNIITTTVLPKSTSTAALKVQSASFSQSSAVLQSSTVAYETSSTITTTASPPEELAANTDKYKGETSETSTIPTSSMDSSSSQSSWISTTPPTTGSVESLSKHFGNVLRSTTSTSIEPESFPFKSTIAEVDTATKNPATDAEKHFDDTSRGPSASTNSIGSSGLEFSTMTVLWSSTDGIVSKKVVGSTSQSSLSSELFMDNSQGGNTVQTIATTFANANADTEEESENFVANRTDLENRTETTTTHTLAMNPVRASTVGTEGVEANMPLRIGEHDVEERTLPKDTDAIKKVVTDSSVPSFNQGSLKTGEHDRKQDGKKSESHPLVEERTFPKSTDTVKKAKSDSSVLSLNRAPLKTGEHDRKQDEKKSESPPSVEERTLPKDADAAKKVKTDSSVLSLNREPERIPTTELHHSLLSSKDVLLSGHEGISIRKSLAKLHRAESPIRANHKPIRNKNVGITTEKRNRIEGKRRKVAAIHKSRNPKLILRRNSLMIPIRRGLSLPIPPNTKIAETIRTNRNVNRSNLDRLIDASQKSLQETGPKQSRDVKAGRVFSRETTISPDGPKRKFTLKLQNEIAQLTQAAVQQDGNELDSTQLSERVAALLRLLAASIEGAKESNKTHSESLQSSSEKPPTKDHTTPVKSKTRFSAAALP</sequence>
<evidence type="ECO:0000313" key="3">
    <source>
        <dbReference type="Proteomes" id="UP000230423"/>
    </source>
</evidence>
<gene>
    <name evidence="2" type="ORF">TELCIR_14031</name>
</gene>
<proteinExistence type="predicted"/>
<feature type="compositionally biased region" description="Basic and acidic residues" evidence="1">
    <location>
        <begin position="901"/>
        <end position="936"/>
    </location>
</feature>
<feature type="region of interest" description="Disordered" evidence="1">
    <location>
        <begin position="1"/>
        <end position="29"/>
    </location>
</feature>
<feature type="region of interest" description="Disordered" evidence="1">
    <location>
        <begin position="681"/>
        <end position="704"/>
    </location>
</feature>
<dbReference type="AlphaFoldDB" id="A0A2G9U277"/>
<feature type="region of interest" description="Disordered" evidence="1">
    <location>
        <begin position="589"/>
        <end position="643"/>
    </location>
</feature>
<feature type="compositionally biased region" description="Low complexity" evidence="1">
    <location>
        <begin position="458"/>
        <end position="471"/>
    </location>
</feature>
<reference evidence="2 3" key="1">
    <citation type="submission" date="2015-09" db="EMBL/GenBank/DDBJ databases">
        <title>Draft genome of the parasitic nematode Teladorsagia circumcincta isolate WARC Sus (inbred).</title>
        <authorList>
            <person name="Mitreva M."/>
        </authorList>
    </citation>
    <scope>NUCLEOTIDE SEQUENCE [LARGE SCALE GENOMIC DNA]</scope>
    <source>
        <strain evidence="2 3">S</strain>
    </source>
</reference>
<feature type="compositionally biased region" description="Low complexity" evidence="1">
    <location>
        <begin position="612"/>
        <end position="641"/>
    </location>
</feature>
<organism evidence="2 3">
    <name type="scientific">Teladorsagia circumcincta</name>
    <name type="common">Brown stomach worm</name>
    <name type="synonym">Ostertagia circumcincta</name>
    <dbReference type="NCBI Taxonomy" id="45464"/>
    <lineage>
        <taxon>Eukaryota</taxon>
        <taxon>Metazoa</taxon>
        <taxon>Ecdysozoa</taxon>
        <taxon>Nematoda</taxon>
        <taxon>Chromadorea</taxon>
        <taxon>Rhabditida</taxon>
        <taxon>Rhabditina</taxon>
        <taxon>Rhabditomorpha</taxon>
        <taxon>Strongyloidea</taxon>
        <taxon>Trichostrongylidae</taxon>
        <taxon>Teladorsagia</taxon>
    </lineage>
</organism>
<evidence type="ECO:0000256" key="1">
    <source>
        <dbReference type="SAM" id="MobiDB-lite"/>
    </source>
</evidence>
<feature type="region of interest" description="Disordered" evidence="1">
    <location>
        <begin position="1157"/>
        <end position="1197"/>
    </location>
</feature>
<feature type="compositionally biased region" description="Polar residues" evidence="1">
    <location>
        <begin position="695"/>
        <end position="704"/>
    </location>
</feature>